<dbReference type="SMART" id="SM00367">
    <property type="entry name" value="LRR_CC"/>
    <property type="match status" value="4"/>
</dbReference>
<dbReference type="PANTHER" id="PTHR13318">
    <property type="entry name" value="PARTNER OF PAIRED, ISOFORM B-RELATED"/>
    <property type="match status" value="1"/>
</dbReference>
<feature type="region of interest" description="Disordered" evidence="1">
    <location>
        <begin position="1"/>
        <end position="67"/>
    </location>
</feature>
<dbReference type="InterPro" id="IPR057207">
    <property type="entry name" value="FBXL15_LRR"/>
</dbReference>
<evidence type="ECO:0000313" key="3">
    <source>
        <dbReference type="EMBL" id="CCH42344.1"/>
    </source>
</evidence>
<dbReference type="eggNOG" id="KOG1947">
    <property type="taxonomic scope" value="Eukaryota"/>
</dbReference>
<dbReference type="InterPro" id="IPR032675">
    <property type="entry name" value="LRR_dom_sf"/>
</dbReference>
<dbReference type="STRING" id="1206466.K0KLX4"/>
<dbReference type="GO" id="GO:0019005">
    <property type="term" value="C:SCF ubiquitin ligase complex"/>
    <property type="evidence" value="ECO:0007669"/>
    <property type="project" value="TreeGrafter"/>
</dbReference>
<evidence type="ECO:0000256" key="1">
    <source>
        <dbReference type="SAM" id="MobiDB-lite"/>
    </source>
</evidence>
<feature type="domain" description="F-box/LRR-repeat protein 15-like leucin rich repeat" evidence="2">
    <location>
        <begin position="367"/>
        <end position="509"/>
    </location>
</feature>
<accession>K0KLX4</accession>
<dbReference type="HOGENOM" id="CLU_031725_1_0_1"/>
<dbReference type="InterPro" id="IPR006553">
    <property type="entry name" value="Leu-rich_rpt_Cys-con_subtyp"/>
</dbReference>
<name>K0KLX4_WICCF</name>
<feature type="compositionally biased region" description="Low complexity" evidence="1">
    <location>
        <begin position="37"/>
        <end position="57"/>
    </location>
</feature>
<feature type="region of interest" description="Disordered" evidence="1">
    <location>
        <begin position="101"/>
        <end position="138"/>
    </location>
</feature>
<dbReference type="InParanoid" id="K0KLX4"/>
<sequence>MNFNNKRGSFKRSREELPLNSNQINQDKEFSRPLKRSSSPTLYSSSNSNSNSTINLPKTPEKSRHVIGKRNKLLTSFKKAFSSKNDQSSSSSNVCQNVFQSPISDDEDSKSTTSSILSSQSNSPCPSPTSQFNFQTPPSSPLNFNKSLTLSLDKPCHDFSFDDNVNNLHISNLSLTTTTTTNTHQCHEIFQIPEIVSKIISFVDLPFLPHEESPIRRRPLSYQHALLIYKDESKAQRVWNDAMESSTRNQGNPETKRSVSQNNLYGCLLVNKLWYNITLEISTNKLFFTNESKWLNFVNKTRKTPKRKVSNTSLFIMHKITKAKQEDLEIVAPSISGNLEWIEMYICPKILPTFSMLQGSLLKKLILPGSKIVNDEFITKVSLMCPKLEILDLRACELISDNSIVQIAQNCSNLINLNLGRHLNGHLITDNSLINLSRNTKIQTLGMAGCAITDRGVWELAINCSDSLQRLSINNCYMLTNLSLPSIFQHGYFHNVSVLEIRKLLNLTNFKSILQYQKAKQSQGEIVLIEGCEVLELRMRQEEWRYEMKRSSMILNDVFNWANDENDGDVPLSYLVMN</sequence>
<evidence type="ECO:0000313" key="4">
    <source>
        <dbReference type="Proteomes" id="UP000009328"/>
    </source>
</evidence>
<gene>
    <name evidence="3" type="ORF">BN7_1888</name>
</gene>
<dbReference type="Gene3D" id="3.80.10.10">
    <property type="entry name" value="Ribonuclease Inhibitor"/>
    <property type="match status" value="2"/>
</dbReference>
<dbReference type="SUPFAM" id="SSF52047">
    <property type="entry name" value="RNI-like"/>
    <property type="match status" value="1"/>
</dbReference>
<feature type="compositionally biased region" description="Low complexity" evidence="1">
    <location>
        <begin position="111"/>
        <end position="130"/>
    </location>
</feature>
<comment type="caution">
    <text evidence="3">The sequence shown here is derived from an EMBL/GenBank/DDBJ whole genome shotgun (WGS) entry which is preliminary data.</text>
</comment>
<keyword evidence="4" id="KW-1185">Reference proteome</keyword>
<evidence type="ECO:0000259" key="2">
    <source>
        <dbReference type="Pfam" id="PF25372"/>
    </source>
</evidence>
<reference evidence="3 4" key="1">
    <citation type="journal article" date="2012" name="Eukaryot. Cell">
        <title>Draft genome sequence of Wickerhamomyces ciferrii NRRL Y-1031 F-60-10.</title>
        <authorList>
            <person name="Schneider J."/>
            <person name="Andrea H."/>
            <person name="Blom J."/>
            <person name="Jaenicke S."/>
            <person name="Ruckert C."/>
            <person name="Schorsch C."/>
            <person name="Szczepanowski R."/>
            <person name="Farwick M."/>
            <person name="Goesmann A."/>
            <person name="Puhler A."/>
            <person name="Schaffer S."/>
            <person name="Tauch A."/>
            <person name="Kohler T."/>
            <person name="Brinkrolf K."/>
        </authorList>
    </citation>
    <scope>NUCLEOTIDE SEQUENCE [LARGE SCALE GENOMIC DNA]</scope>
    <source>
        <strain evidence="4">ATCC 14091 / BCRC 22168 / CBS 111 / JCM 3599 / NBRC 0793 / NRRL Y-1031 F-60-10</strain>
    </source>
</reference>
<protein>
    <submittedName>
        <fullName evidence="3">Antagonist of mitotic exit network protein 1</fullName>
    </submittedName>
</protein>
<dbReference type="AlphaFoldDB" id="K0KLX4"/>
<dbReference type="GO" id="GO:0031146">
    <property type="term" value="P:SCF-dependent proteasomal ubiquitin-dependent protein catabolic process"/>
    <property type="evidence" value="ECO:0007669"/>
    <property type="project" value="TreeGrafter"/>
</dbReference>
<dbReference type="EMBL" id="CAIF01000040">
    <property type="protein sequence ID" value="CCH42344.1"/>
    <property type="molecule type" value="Genomic_DNA"/>
</dbReference>
<dbReference type="FunCoup" id="K0KLX4">
    <property type="interactions" value="122"/>
</dbReference>
<organism evidence="3 4">
    <name type="scientific">Wickerhamomyces ciferrii (strain ATCC 14091 / BCRC 22168 / CBS 111 / JCM 3599 / NBRC 0793 / NRRL Y-1031 F-60-10)</name>
    <name type="common">Yeast</name>
    <name type="synonym">Pichia ciferrii</name>
    <dbReference type="NCBI Taxonomy" id="1206466"/>
    <lineage>
        <taxon>Eukaryota</taxon>
        <taxon>Fungi</taxon>
        <taxon>Dikarya</taxon>
        <taxon>Ascomycota</taxon>
        <taxon>Saccharomycotina</taxon>
        <taxon>Saccharomycetes</taxon>
        <taxon>Phaffomycetales</taxon>
        <taxon>Wickerhamomycetaceae</taxon>
        <taxon>Wickerhamomyces</taxon>
    </lineage>
</organism>
<dbReference type="Pfam" id="PF25372">
    <property type="entry name" value="DUF7885"/>
    <property type="match status" value="1"/>
</dbReference>
<proteinExistence type="predicted"/>
<dbReference type="Proteomes" id="UP000009328">
    <property type="component" value="Unassembled WGS sequence"/>
</dbReference>